<proteinExistence type="predicted"/>
<keyword evidence="2" id="KW-1185">Reference proteome</keyword>
<evidence type="ECO:0000313" key="2">
    <source>
        <dbReference type="Proteomes" id="UP000798662"/>
    </source>
</evidence>
<name>A0ACC3CIE7_PYRYE</name>
<gene>
    <name evidence="1" type="ORF">I4F81_012450</name>
</gene>
<protein>
    <submittedName>
        <fullName evidence="1">Uncharacterized protein</fullName>
    </submittedName>
</protein>
<accession>A0ACC3CIE7</accession>
<evidence type="ECO:0000313" key="1">
    <source>
        <dbReference type="EMBL" id="KAK1869985.1"/>
    </source>
</evidence>
<organism evidence="1 2">
    <name type="scientific">Pyropia yezoensis</name>
    <name type="common">Susabi-nori</name>
    <name type="synonym">Porphyra yezoensis</name>
    <dbReference type="NCBI Taxonomy" id="2788"/>
    <lineage>
        <taxon>Eukaryota</taxon>
        <taxon>Rhodophyta</taxon>
        <taxon>Bangiophyceae</taxon>
        <taxon>Bangiales</taxon>
        <taxon>Bangiaceae</taxon>
        <taxon>Pyropia</taxon>
    </lineage>
</organism>
<sequence length="522" mass="52215">MAPAFVPAGGVLAAPPTRHGLGGRPPPLTQRCRRPRTGAAAAGGVGGGSSSSSSSRRGSLLPSMLSASAGGGGGGRGGAGEGGDVDGGSRGYTALNVPNKYLSDSSVVQVKDLLTARAVRTVMVYMTEFHDGIGAAWLRSFRNFDARERAGTFSNSDAYLLDMLTAPPRTITVSAGYGRSPIRREYTMDIVPSKLAARVLAARRALAAEWVADLARIEADNAAVRVRALERSLRPETRRWMPPPLPAGVAPAPMSTAAMEAAAAATAAAAAQAAAAEAAEAAAAAAAASAEFAFGAAPSTGSATDGGDADANGDADEEYVSTPLRARNYASLKLLATKHALTRLLLGARDMDGRSPEYLFLQRFLRVQAAAGDGAPAATCGDALLASLAATAVVSAVTATSVPSPVRVFKGRQGGASGAAAAGGGGTGGAGGAGGREGANGSPQTVHGFTIPTMVALVGGGIDGAEMLGVALDVRAAIAADWAAALRAVPAEQHALQVQLLRRSLDVASGDVCAPANGEDRA</sequence>
<reference evidence="1" key="1">
    <citation type="submission" date="2019-11" db="EMBL/GenBank/DDBJ databases">
        <title>Nori genome reveals adaptations in red seaweeds to the harsh intertidal environment.</title>
        <authorList>
            <person name="Wang D."/>
            <person name="Mao Y."/>
        </authorList>
    </citation>
    <scope>NUCLEOTIDE SEQUENCE</scope>
    <source>
        <tissue evidence="1">Gametophyte</tissue>
    </source>
</reference>
<dbReference type="Proteomes" id="UP000798662">
    <property type="component" value="Chromosome 3"/>
</dbReference>
<dbReference type="EMBL" id="CM020620">
    <property type="protein sequence ID" value="KAK1869985.1"/>
    <property type="molecule type" value="Genomic_DNA"/>
</dbReference>
<comment type="caution">
    <text evidence="1">The sequence shown here is derived from an EMBL/GenBank/DDBJ whole genome shotgun (WGS) entry which is preliminary data.</text>
</comment>